<dbReference type="GO" id="GO:0003677">
    <property type="term" value="F:DNA binding"/>
    <property type="evidence" value="ECO:0007669"/>
    <property type="project" value="InterPro"/>
</dbReference>
<name>A0A367KSR2_RHIST</name>
<dbReference type="CDD" id="cd12148">
    <property type="entry name" value="fungal_TF_MHR"/>
    <property type="match status" value="1"/>
</dbReference>
<evidence type="ECO:0000256" key="2">
    <source>
        <dbReference type="ARBA" id="ARBA00023242"/>
    </source>
</evidence>
<accession>A0A367KSR2</accession>
<dbReference type="Proteomes" id="UP000253551">
    <property type="component" value="Unassembled WGS sequence"/>
</dbReference>
<gene>
    <name evidence="5" type="ORF">CU098_007613</name>
</gene>
<reference evidence="5 6" key="1">
    <citation type="journal article" date="2018" name="G3 (Bethesda)">
        <title>Phylogenetic and Phylogenomic Definition of Rhizopus Species.</title>
        <authorList>
            <person name="Gryganskyi A.P."/>
            <person name="Golan J."/>
            <person name="Dolatabadi S."/>
            <person name="Mondo S."/>
            <person name="Robb S."/>
            <person name="Idnurm A."/>
            <person name="Muszewska A."/>
            <person name="Steczkiewicz K."/>
            <person name="Masonjones S."/>
            <person name="Liao H.L."/>
            <person name="Gajdeczka M.T."/>
            <person name="Anike F."/>
            <person name="Vuek A."/>
            <person name="Anishchenko I.M."/>
            <person name="Voigt K."/>
            <person name="de Hoog G.S."/>
            <person name="Smith M.E."/>
            <person name="Heitman J."/>
            <person name="Vilgalys R."/>
            <person name="Stajich J.E."/>
        </authorList>
    </citation>
    <scope>NUCLEOTIDE SEQUENCE [LARGE SCALE GENOMIC DNA]</scope>
    <source>
        <strain evidence="5 6">LSU 92-RS-03</strain>
    </source>
</reference>
<dbReference type="GO" id="GO:0006351">
    <property type="term" value="P:DNA-templated transcription"/>
    <property type="evidence" value="ECO:0007669"/>
    <property type="project" value="InterPro"/>
</dbReference>
<dbReference type="AlphaFoldDB" id="A0A367KSR2"/>
<protein>
    <recommendedName>
        <fullName evidence="4">Xylanolytic transcriptional activator regulatory domain-containing protein</fullName>
    </recommendedName>
</protein>
<evidence type="ECO:0000256" key="3">
    <source>
        <dbReference type="SAM" id="Coils"/>
    </source>
</evidence>
<dbReference type="GO" id="GO:0008270">
    <property type="term" value="F:zinc ion binding"/>
    <property type="evidence" value="ECO:0007669"/>
    <property type="project" value="InterPro"/>
</dbReference>
<sequence>MKQVCLPCDASFRDYSSDESYVEKKEAFDMESVIQEIEILESQLEQLEDSVNNHKKLVRHEPVWQIELKDGQLRLQSEIKTLEELFLFGKAAIRYLSPFGHAFQTCFISKDSIPSYTRKAIETIARAQLDRHLIAASPQHDQCWNPSKSLIQPIQTRTMVAQLVDKYFACLNVMIPILHEPSFREHYNSLQDPLEDIITLAICTASSISTCRHSFLNTHERRYMGEYFYHLSIEKLVEIFDEPDRRLETLITINLLQEFMIITLRVKELQKWNAIGLLITAIHLDRAKRIKSATMDRNIFVINAANFNLKFFLGFEQIAIPPFDISFDVLPDEPKKTQMLFDIANRIMKLVSYKPVVHVITQTQWMAAGHKGELNFEDILQYEQIFKTWWCDLPDHLKLCNDMYAITDDLVQSTTETPKLLIALLITTQVLSINSYVIQLVSTKRDQEIYRLLKEKTICTVMYLSDTFLSLHRQVNQLECYCYSSNSLLLRTIDSLVTLSQVKELNENTANQIKAKIRFCMKDLTMHVLPDHQVTPTNSPYSIIAIAPSDKLPSPTELYKHYPLPFEALSFDIVQVASSKVT</sequence>
<comment type="caution">
    <text evidence="5">The sequence shown here is derived from an EMBL/GenBank/DDBJ whole genome shotgun (WGS) entry which is preliminary data.</text>
</comment>
<dbReference type="GO" id="GO:0005634">
    <property type="term" value="C:nucleus"/>
    <property type="evidence" value="ECO:0007669"/>
    <property type="project" value="UniProtKB-SubCell"/>
</dbReference>
<proteinExistence type="predicted"/>
<organism evidence="5 6">
    <name type="scientific">Rhizopus stolonifer</name>
    <name type="common">Rhizopus nigricans</name>
    <dbReference type="NCBI Taxonomy" id="4846"/>
    <lineage>
        <taxon>Eukaryota</taxon>
        <taxon>Fungi</taxon>
        <taxon>Fungi incertae sedis</taxon>
        <taxon>Mucoromycota</taxon>
        <taxon>Mucoromycotina</taxon>
        <taxon>Mucoromycetes</taxon>
        <taxon>Mucorales</taxon>
        <taxon>Mucorineae</taxon>
        <taxon>Rhizopodaceae</taxon>
        <taxon>Rhizopus</taxon>
    </lineage>
</organism>
<feature type="domain" description="Xylanolytic transcriptional activator regulatory" evidence="4">
    <location>
        <begin position="165"/>
        <end position="269"/>
    </location>
</feature>
<keyword evidence="3" id="KW-0175">Coiled coil</keyword>
<feature type="coiled-coil region" evidence="3">
    <location>
        <begin position="30"/>
        <end position="57"/>
    </location>
</feature>
<dbReference type="InterPro" id="IPR007219">
    <property type="entry name" value="XnlR_reg_dom"/>
</dbReference>
<evidence type="ECO:0000256" key="1">
    <source>
        <dbReference type="ARBA" id="ARBA00004123"/>
    </source>
</evidence>
<evidence type="ECO:0000313" key="6">
    <source>
        <dbReference type="Proteomes" id="UP000253551"/>
    </source>
</evidence>
<dbReference type="InterPro" id="IPR050613">
    <property type="entry name" value="Sec_Metabolite_Reg"/>
</dbReference>
<comment type="subcellular location">
    <subcellularLocation>
        <location evidence="1">Nucleus</location>
    </subcellularLocation>
</comment>
<evidence type="ECO:0000259" key="4">
    <source>
        <dbReference type="Pfam" id="PF04082"/>
    </source>
</evidence>
<evidence type="ECO:0000313" key="5">
    <source>
        <dbReference type="EMBL" id="RCI05177.1"/>
    </source>
</evidence>
<dbReference type="OrthoDB" id="2369992at2759"/>
<dbReference type="PANTHER" id="PTHR31001">
    <property type="entry name" value="UNCHARACTERIZED TRANSCRIPTIONAL REGULATORY PROTEIN"/>
    <property type="match status" value="1"/>
</dbReference>
<dbReference type="EMBL" id="PJQM01000461">
    <property type="protein sequence ID" value="RCI05177.1"/>
    <property type="molecule type" value="Genomic_DNA"/>
</dbReference>
<keyword evidence="2" id="KW-0539">Nucleus</keyword>
<dbReference type="Pfam" id="PF04082">
    <property type="entry name" value="Fungal_trans"/>
    <property type="match status" value="1"/>
</dbReference>
<keyword evidence="6" id="KW-1185">Reference proteome</keyword>